<dbReference type="FunFam" id="1.10.10.60:FF:000141">
    <property type="entry name" value="TetR family transcriptional regulator"/>
    <property type="match status" value="1"/>
</dbReference>
<dbReference type="PANTHER" id="PTHR30055">
    <property type="entry name" value="HTH-TYPE TRANSCRIPTIONAL REGULATOR RUTR"/>
    <property type="match status" value="1"/>
</dbReference>
<dbReference type="GO" id="GO:0000976">
    <property type="term" value="F:transcription cis-regulatory region binding"/>
    <property type="evidence" value="ECO:0007669"/>
    <property type="project" value="TreeGrafter"/>
</dbReference>
<dbReference type="InterPro" id="IPR036271">
    <property type="entry name" value="Tet_transcr_reg_TetR-rel_C_sf"/>
</dbReference>
<keyword evidence="8" id="KW-1185">Reference proteome</keyword>
<dbReference type="InterPro" id="IPR009057">
    <property type="entry name" value="Homeodomain-like_sf"/>
</dbReference>
<evidence type="ECO:0000256" key="2">
    <source>
        <dbReference type="ARBA" id="ARBA00023125"/>
    </source>
</evidence>
<dbReference type="PANTHER" id="PTHR30055:SF146">
    <property type="entry name" value="HTH-TYPE TRANSCRIPTIONAL DUAL REGULATOR CECR"/>
    <property type="match status" value="1"/>
</dbReference>
<evidence type="ECO:0000256" key="1">
    <source>
        <dbReference type="ARBA" id="ARBA00023015"/>
    </source>
</evidence>
<feature type="domain" description="HTH tetR-type" evidence="6">
    <location>
        <begin position="21"/>
        <end position="81"/>
    </location>
</feature>
<evidence type="ECO:0000313" key="7">
    <source>
        <dbReference type="EMBL" id="NUU49058.1"/>
    </source>
</evidence>
<evidence type="ECO:0000259" key="6">
    <source>
        <dbReference type="PROSITE" id="PS50977"/>
    </source>
</evidence>
<dbReference type="Gene3D" id="1.10.357.10">
    <property type="entry name" value="Tetracycline Repressor, domain 2"/>
    <property type="match status" value="1"/>
</dbReference>
<protein>
    <submittedName>
        <fullName evidence="7">TetR/AcrR family transcriptional regulator</fullName>
    </submittedName>
</protein>
<evidence type="ECO:0000256" key="4">
    <source>
        <dbReference type="PROSITE-ProRule" id="PRU00335"/>
    </source>
</evidence>
<dbReference type="PROSITE" id="PS50977">
    <property type="entry name" value="HTH_TETR_2"/>
    <property type="match status" value="1"/>
</dbReference>
<dbReference type="SUPFAM" id="SSF46689">
    <property type="entry name" value="Homeodomain-like"/>
    <property type="match status" value="1"/>
</dbReference>
<dbReference type="Proteomes" id="UP000536441">
    <property type="component" value="Unassembled WGS sequence"/>
</dbReference>
<name>A0A7Y6EII7_9SPHN</name>
<sequence length="224" mass="24985">MVRQGSSPRSGRVNRRHDKRGERRSAIVAIAQQAFSEQGFGGTSMSAIAARMGGSKATLWAYFPSKKDLFAAALTAWIEESTPVRRPDWSGDPRSVLICYCAEFMRAMLSPTAATLFRLMAAEGRRFPELGREFYKCVPRRQHSVLAGLLEDEIRAGRLRASDSLRAAEQLHSLCICGLVMRHMCSWQPGASEVEIEREVVDAVDLFLNGYGVRPKRGDPQKDH</sequence>
<dbReference type="EMBL" id="JABMCH010000071">
    <property type="protein sequence ID" value="NUU49058.1"/>
    <property type="molecule type" value="Genomic_DNA"/>
</dbReference>
<proteinExistence type="predicted"/>
<dbReference type="Pfam" id="PF00440">
    <property type="entry name" value="TetR_N"/>
    <property type="match status" value="1"/>
</dbReference>
<evidence type="ECO:0000313" key="8">
    <source>
        <dbReference type="Proteomes" id="UP000536441"/>
    </source>
</evidence>
<keyword evidence="2 4" id="KW-0238">DNA-binding</keyword>
<dbReference type="InterPro" id="IPR001647">
    <property type="entry name" value="HTH_TetR"/>
</dbReference>
<dbReference type="SUPFAM" id="SSF48498">
    <property type="entry name" value="Tetracyclin repressor-like, C-terminal domain"/>
    <property type="match status" value="1"/>
</dbReference>
<organism evidence="7 8">
    <name type="scientific">Sphingomonas zeae</name>
    <dbReference type="NCBI Taxonomy" id="1646122"/>
    <lineage>
        <taxon>Bacteria</taxon>
        <taxon>Pseudomonadati</taxon>
        <taxon>Pseudomonadota</taxon>
        <taxon>Alphaproteobacteria</taxon>
        <taxon>Sphingomonadales</taxon>
        <taxon>Sphingomonadaceae</taxon>
        <taxon>Sphingomonas</taxon>
    </lineage>
</organism>
<keyword evidence="1" id="KW-0805">Transcription regulation</keyword>
<accession>A0A7Y6EII7</accession>
<feature type="region of interest" description="Disordered" evidence="5">
    <location>
        <begin position="1"/>
        <end position="22"/>
    </location>
</feature>
<dbReference type="Gene3D" id="1.10.10.60">
    <property type="entry name" value="Homeodomain-like"/>
    <property type="match status" value="1"/>
</dbReference>
<dbReference type="AlphaFoldDB" id="A0A7Y6EII7"/>
<evidence type="ECO:0000256" key="3">
    <source>
        <dbReference type="ARBA" id="ARBA00023163"/>
    </source>
</evidence>
<dbReference type="InterPro" id="IPR039536">
    <property type="entry name" value="TetR_C_Proteobacteria"/>
</dbReference>
<dbReference type="InterPro" id="IPR050109">
    <property type="entry name" value="HTH-type_TetR-like_transc_reg"/>
</dbReference>
<dbReference type="PRINTS" id="PR00455">
    <property type="entry name" value="HTHTETR"/>
</dbReference>
<dbReference type="GO" id="GO:0003700">
    <property type="term" value="F:DNA-binding transcription factor activity"/>
    <property type="evidence" value="ECO:0007669"/>
    <property type="project" value="TreeGrafter"/>
</dbReference>
<evidence type="ECO:0000256" key="5">
    <source>
        <dbReference type="SAM" id="MobiDB-lite"/>
    </source>
</evidence>
<feature type="DNA-binding region" description="H-T-H motif" evidence="4">
    <location>
        <begin position="44"/>
        <end position="63"/>
    </location>
</feature>
<dbReference type="Pfam" id="PF14246">
    <property type="entry name" value="TetR_C_7"/>
    <property type="match status" value="1"/>
</dbReference>
<comment type="caution">
    <text evidence="7">The sequence shown here is derived from an EMBL/GenBank/DDBJ whole genome shotgun (WGS) entry which is preliminary data.</text>
</comment>
<dbReference type="RefSeq" id="WP_013041703.1">
    <property type="nucleotide sequence ID" value="NZ_CBCRYR010000006.1"/>
</dbReference>
<reference evidence="7 8" key="1">
    <citation type="submission" date="2020-05" db="EMBL/GenBank/DDBJ databases">
        <title>Genome Sequencing of Type Strains.</title>
        <authorList>
            <person name="Lemaire J.F."/>
            <person name="Inderbitzin P."/>
            <person name="Gregorio O.A."/>
            <person name="Collins S.B."/>
            <person name="Wespe N."/>
            <person name="Knight-Connoni V."/>
        </authorList>
    </citation>
    <scope>NUCLEOTIDE SEQUENCE [LARGE SCALE GENOMIC DNA]</scope>
    <source>
        <strain evidence="7 8">DSM 100049</strain>
    </source>
</reference>
<gene>
    <name evidence="7" type="ORF">HP438_18975</name>
</gene>
<keyword evidence="3" id="KW-0804">Transcription</keyword>